<dbReference type="EMBL" id="JBHRYJ010000001">
    <property type="protein sequence ID" value="MFC3674577.1"/>
    <property type="molecule type" value="Genomic_DNA"/>
</dbReference>
<dbReference type="InterPro" id="IPR042099">
    <property type="entry name" value="ANL_N_sf"/>
</dbReference>
<dbReference type="Gene3D" id="3.30.300.30">
    <property type="match status" value="1"/>
</dbReference>
<gene>
    <name evidence="7" type="ORF">ACFOOQ_03420</name>
</gene>
<evidence type="ECO:0000256" key="4">
    <source>
        <dbReference type="ARBA" id="ARBA00023098"/>
    </source>
</evidence>
<evidence type="ECO:0000256" key="1">
    <source>
        <dbReference type="ARBA" id="ARBA00006432"/>
    </source>
</evidence>
<dbReference type="InterPro" id="IPR025110">
    <property type="entry name" value="AMP-bd_C"/>
</dbReference>
<reference evidence="8" key="1">
    <citation type="journal article" date="2019" name="Int. J. Syst. Evol. Microbiol.">
        <title>The Global Catalogue of Microorganisms (GCM) 10K type strain sequencing project: providing services to taxonomists for standard genome sequencing and annotation.</title>
        <authorList>
            <consortium name="The Broad Institute Genomics Platform"/>
            <consortium name="The Broad Institute Genome Sequencing Center for Infectious Disease"/>
            <person name="Wu L."/>
            <person name="Ma J."/>
        </authorList>
    </citation>
    <scope>NUCLEOTIDE SEQUENCE [LARGE SCALE GENOMIC DNA]</scope>
    <source>
        <strain evidence="8">KCTC 42182</strain>
    </source>
</reference>
<name>A0ABV7VCP0_9PROT</name>
<keyword evidence="3" id="KW-0276">Fatty acid metabolism</keyword>
<dbReference type="PROSITE" id="PS00455">
    <property type="entry name" value="AMP_BINDING"/>
    <property type="match status" value="1"/>
</dbReference>
<proteinExistence type="inferred from homology"/>
<dbReference type="RefSeq" id="WP_379721804.1">
    <property type="nucleotide sequence ID" value="NZ_JBHRYJ010000001.1"/>
</dbReference>
<dbReference type="CDD" id="cd12118">
    <property type="entry name" value="ttLC_FACS_AEE21_like"/>
    <property type="match status" value="1"/>
</dbReference>
<sequence length="546" mass="59666">MTTIYDRDLDKTPANYEPLSPLSFLRRTAEVFPHRLAVVHGDWRYDYATLYMRCRRLASALARRGIRRGDTVAIIAANTPAQLEAHFGVPATGAVLNAINTRLDAAAIAFILDHGEAKVLMVDREFAPVAEAALAQAKNKPYVIDIDDAAVTAGERIGAIEYEDFLKLGDFEYPWQGPLDEWDAISLGYTSGTTGNPKGVVTHHRGAYLNAMGNAVTWNLPKHPVYLWTLPMFHCDGWCFPWTITMLAGVHVCLRRVDPAAIFDSFVHLGVTHFCGAPTVLNMLINAPAEVKARLKPGVKCMTAGAAPPAAVLAAMDDMGFDVTHVYGLTEVYGPAVVCDWHDEWDALPLPEKAAMKARQGVRYHVEEDVTVLDPQTLQPVPADGETMGEIMFRGNVVMKGYLKNPKATQEAFAGGWFHSGDLAVLHPGGYMQIKDRSKDIIISGGENISTLEVEGVLYMHPDILEAAVVARPDAHWGETPCAFVTLKNGAALAADQSGSDAIIAFCRERLAKFKCPKTVVFGDIPKTSTGKIQKFELREKAKALP</sequence>
<dbReference type="InterPro" id="IPR000873">
    <property type="entry name" value="AMP-dep_synth/lig_dom"/>
</dbReference>
<organism evidence="7 8">
    <name type="scientific">Ferrovibrio xuzhouensis</name>
    <dbReference type="NCBI Taxonomy" id="1576914"/>
    <lineage>
        <taxon>Bacteria</taxon>
        <taxon>Pseudomonadati</taxon>
        <taxon>Pseudomonadota</taxon>
        <taxon>Alphaproteobacteria</taxon>
        <taxon>Rhodospirillales</taxon>
        <taxon>Rhodospirillaceae</taxon>
        <taxon>Ferrovibrio</taxon>
    </lineage>
</organism>
<evidence type="ECO:0000259" key="6">
    <source>
        <dbReference type="Pfam" id="PF13193"/>
    </source>
</evidence>
<keyword evidence="4" id="KW-0443">Lipid metabolism</keyword>
<keyword evidence="8" id="KW-1185">Reference proteome</keyword>
<evidence type="ECO:0000259" key="5">
    <source>
        <dbReference type="Pfam" id="PF00501"/>
    </source>
</evidence>
<dbReference type="Proteomes" id="UP001595711">
    <property type="component" value="Unassembled WGS sequence"/>
</dbReference>
<dbReference type="SUPFAM" id="SSF56801">
    <property type="entry name" value="Acetyl-CoA synthetase-like"/>
    <property type="match status" value="1"/>
</dbReference>
<feature type="domain" description="AMP-binding enzyme C-terminal" evidence="6">
    <location>
        <begin position="453"/>
        <end position="532"/>
    </location>
</feature>
<comment type="similarity">
    <text evidence="1">Belongs to the ATP-dependent AMP-binding enzyme family.</text>
</comment>
<accession>A0ABV7VCP0</accession>
<dbReference type="PANTHER" id="PTHR43859">
    <property type="entry name" value="ACYL-ACTIVATING ENZYME"/>
    <property type="match status" value="1"/>
</dbReference>
<dbReference type="NCBIfam" id="NF006020">
    <property type="entry name" value="PRK08162.1"/>
    <property type="match status" value="1"/>
</dbReference>
<feature type="domain" description="AMP-dependent synthetase/ligase" evidence="5">
    <location>
        <begin position="25"/>
        <end position="403"/>
    </location>
</feature>
<dbReference type="Pfam" id="PF13193">
    <property type="entry name" value="AMP-binding_C"/>
    <property type="match status" value="1"/>
</dbReference>
<dbReference type="PANTHER" id="PTHR43859:SF4">
    <property type="entry name" value="BUTANOATE--COA LIGASE AAE1-RELATED"/>
    <property type="match status" value="1"/>
</dbReference>
<evidence type="ECO:0000313" key="8">
    <source>
        <dbReference type="Proteomes" id="UP001595711"/>
    </source>
</evidence>
<evidence type="ECO:0000313" key="7">
    <source>
        <dbReference type="EMBL" id="MFC3674577.1"/>
    </source>
</evidence>
<dbReference type="Pfam" id="PF00501">
    <property type="entry name" value="AMP-binding"/>
    <property type="match status" value="1"/>
</dbReference>
<evidence type="ECO:0000256" key="2">
    <source>
        <dbReference type="ARBA" id="ARBA00022598"/>
    </source>
</evidence>
<keyword evidence="2" id="KW-0436">Ligase</keyword>
<comment type="caution">
    <text evidence="7">The sequence shown here is derived from an EMBL/GenBank/DDBJ whole genome shotgun (WGS) entry which is preliminary data.</text>
</comment>
<dbReference type="InterPro" id="IPR020845">
    <property type="entry name" value="AMP-binding_CS"/>
</dbReference>
<dbReference type="InterPro" id="IPR045851">
    <property type="entry name" value="AMP-bd_C_sf"/>
</dbReference>
<evidence type="ECO:0000256" key="3">
    <source>
        <dbReference type="ARBA" id="ARBA00022832"/>
    </source>
</evidence>
<protein>
    <submittedName>
        <fullName evidence="7">Acyl-CoA synthetase</fullName>
    </submittedName>
</protein>
<dbReference type="Gene3D" id="3.40.50.12780">
    <property type="entry name" value="N-terminal domain of ligase-like"/>
    <property type="match status" value="1"/>
</dbReference>